<dbReference type="FunFam" id="1.10.10.1200:FF:000007">
    <property type="entry name" value="Melanoma-associated antigen C2"/>
    <property type="match status" value="1"/>
</dbReference>
<dbReference type="GO" id="GO:0000122">
    <property type="term" value="P:negative regulation of transcription by RNA polymerase II"/>
    <property type="evidence" value="ECO:0007669"/>
    <property type="project" value="TreeGrafter"/>
</dbReference>
<keyword evidence="4" id="KW-1185">Reference proteome</keyword>
<feature type="domain" description="MAGE" evidence="2">
    <location>
        <begin position="137"/>
        <end position="336"/>
    </location>
</feature>
<evidence type="ECO:0000313" key="3">
    <source>
        <dbReference type="Ensembl" id="ENSLAFP00000000110.3"/>
    </source>
</evidence>
<dbReference type="InParanoid" id="G3SL55"/>
<dbReference type="Gene3D" id="1.10.10.1200">
    <property type="entry name" value="MAGE homology domain, winged helix WH1 motif"/>
    <property type="match status" value="1"/>
</dbReference>
<evidence type="ECO:0000259" key="2">
    <source>
        <dbReference type="PROSITE" id="PS50838"/>
    </source>
</evidence>
<dbReference type="SMART" id="SM01392">
    <property type="entry name" value="MAGE_N"/>
    <property type="match status" value="1"/>
</dbReference>
<dbReference type="eggNOG" id="KOG4562">
    <property type="taxonomic scope" value="Eukaryota"/>
</dbReference>
<dbReference type="InterPro" id="IPR037445">
    <property type="entry name" value="MAGE"/>
</dbReference>
<dbReference type="PROSITE" id="PS50838">
    <property type="entry name" value="MAGE"/>
    <property type="match status" value="1"/>
</dbReference>
<dbReference type="Gene3D" id="1.10.10.1210">
    <property type="entry name" value="MAGE homology domain, winged helix WH2 motif"/>
    <property type="match status" value="1"/>
</dbReference>
<reference evidence="3" key="3">
    <citation type="submission" date="2025-09" db="UniProtKB">
        <authorList>
            <consortium name="Ensembl"/>
        </authorList>
    </citation>
    <scope>IDENTIFICATION</scope>
    <source>
        <strain evidence="3">Isolate ISIS603380</strain>
    </source>
</reference>
<dbReference type="SMART" id="SM01373">
    <property type="entry name" value="MAGE"/>
    <property type="match status" value="1"/>
</dbReference>
<protein>
    <submittedName>
        <fullName evidence="3">MAGE family member B16</fullName>
    </submittedName>
</protein>
<feature type="region of interest" description="Disordered" evidence="1">
    <location>
        <begin position="87"/>
        <end position="136"/>
    </location>
</feature>
<organism evidence="3 4">
    <name type="scientific">Loxodonta africana</name>
    <name type="common">African elephant</name>
    <dbReference type="NCBI Taxonomy" id="9785"/>
    <lineage>
        <taxon>Eukaryota</taxon>
        <taxon>Metazoa</taxon>
        <taxon>Chordata</taxon>
        <taxon>Craniata</taxon>
        <taxon>Vertebrata</taxon>
        <taxon>Euteleostomi</taxon>
        <taxon>Mammalia</taxon>
        <taxon>Eutheria</taxon>
        <taxon>Afrotheria</taxon>
        <taxon>Proboscidea</taxon>
        <taxon>Elephantidae</taxon>
        <taxon>Loxodonta</taxon>
    </lineage>
</organism>
<dbReference type="AlphaFoldDB" id="G3SL55"/>
<dbReference type="Proteomes" id="UP000007646">
    <property type="component" value="Unassembled WGS sequence"/>
</dbReference>
<feature type="region of interest" description="Disordered" evidence="1">
    <location>
        <begin position="324"/>
        <end position="346"/>
    </location>
</feature>
<dbReference type="InterPro" id="IPR041899">
    <property type="entry name" value="MAGE_WH2"/>
</dbReference>
<reference evidence="3 4" key="1">
    <citation type="submission" date="2009-06" db="EMBL/GenBank/DDBJ databases">
        <title>The Genome Sequence of Loxodonta africana (African elephant).</title>
        <authorList>
            <person name="Di Palma F."/>
            <person name="Heiman D."/>
            <person name="Young S."/>
            <person name="Johnson J."/>
            <person name="Lander E.S."/>
            <person name="Lindblad-Toh K."/>
        </authorList>
    </citation>
    <scope>NUCLEOTIDE SEQUENCE [LARGE SCALE GENOMIC DNA]</scope>
    <source>
        <strain evidence="3 4">Isolate ISIS603380</strain>
    </source>
</reference>
<dbReference type="InterPro" id="IPR021072">
    <property type="entry name" value="MAGE_N"/>
</dbReference>
<proteinExistence type="predicted"/>
<accession>G3SL55</accession>
<dbReference type="InterPro" id="IPR041898">
    <property type="entry name" value="MAGE_WH1"/>
</dbReference>
<dbReference type="Pfam" id="PF12440">
    <property type="entry name" value="MAGE_N"/>
    <property type="match status" value="1"/>
</dbReference>
<evidence type="ECO:0000256" key="1">
    <source>
        <dbReference type="SAM" id="MobiDB-lite"/>
    </source>
</evidence>
<dbReference type="Pfam" id="PF01454">
    <property type="entry name" value="MAGE"/>
    <property type="match status" value="1"/>
</dbReference>
<dbReference type="PANTHER" id="PTHR11736:SF145">
    <property type="entry name" value="MELANOMA-ASSOCIATED ANTIGEN B16"/>
    <property type="match status" value="1"/>
</dbReference>
<dbReference type="Ensembl" id="ENSLAFT00000000135.3">
    <property type="protein sequence ID" value="ENSLAFP00000000110.3"/>
    <property type="gene ID" value="ENSLAFG00000000136.3"/>
</dbReference>
<dbReference type="GO" id="GO:0005634">
    <property type="term" value="C:nucleus"/>
    <property type="evidence" value="ECO:0007669"/>
    <property type="project" value="TreeGrafter"/>
</dbReference>
<evidence type="ECO:0000313" key="4">
    <source>
        <dbReference type="Proteomes" id="UP000007646"/>
    </source>
</evidence>
<dbReference type="HOGENOM" id="CLU_039582_1_0_1"/>
<dbReference type="PANTHER" id="PTHR11736">
    <property type="entry name" value="MELANOMA-ASSOCIATED ANTIGEN MAGE ANTIGEN"/>
    <property type="match status" value="1"/>
</dbReference>
<dbReference type="FunFam" id="1.10.10.1210:FF:000001">
    <property type="entry name" value="melanoma-associated antigen D1"/>
    <property type="match status" value="1"/>
</dbReference>
<dbReference type="GeneTree" id="ENSGT00940000162825"/>
<dbReference type="STRING" id="9785.ENSLAFP00000000110"/>
<gene>
    <name evidence="3" type="primary">MAGEB16</name>
</gene>
<reference evidence="3" key="2">
    <citation type="submission" date="2025-08" db="UniProtKB">
        <authorList>
            <consortium name="Ensembl"/>
        </authorList>
    </citation>
    <scope>IDENTIFICATION</scope>
    <source>
        <strain evidence="3">Isolate ISIS603380</strain>
    </source>
</reference>
<dbReference type="OMA" id="ECEDHFT"/>
<sequence length="346" mass="38786">CLDKVPPHPLLSDHRREVAQQSLTPPAYSQMREFSGWVSWLQPVEHSHFLFQVLRGHSTQEDRVLESMKETCLPSSHPVMLGNPQAASAAGVVNTPQGPQTISLSKSDESSSSQEEEDSSSSSQSPSDTENVPRDPLDEKAALLVNFLLLKYQMKEPITKADMLNAVIGEYEDHFPEIILKASERMEMIFGLDLKEVDPISHKYALLIKLGLTYDGMLSGEDGMPKTGILILILGVIFMKGNRATEEEVWEVLNVTGIYSGQKHFIFGNPTKLITKELVQEKYLKYQQVPNSDPAQYEFLWGPRAYAETTKMKVLEFVAKVHGTDPSSFPSQYEEALKDEEEKAQA</sequence>
<name>G3SL55_LOXAF</name>
<dbReference type="InterPro" id="IPR002190">
    <property type="entry name" value="MHD_dom"/>
</dbReference>
<dbReference type="FunCoup" id="G3SL55">
    <property type="interactions" value="2"/>
</dbReference>